<protein>
    <submittedName>
        <fullName evidence="1">Uncharacterized protein</fullName>
    </submittedName>
</protein>
<feature type="non-terminal residue" evidence="1">
    <location>
        <position position="1022"/>
    </location>
</feature>
<accession>A0A9K3CWJ4</accession>
<feature type="non-terminal residue" evidence="1">
    <location>
        <position position="1"/>
    </location>
</feature>
<keyword evidence="2" id="KW-1185">Reference proteome</keyword>
<comment type="caution">
    <text evidence="1">The sequence shown here is derived from an EMBL/GenBank/DDBJ whole genome shotgun (WGS) entry which is preliminary data.</text>
</comment>
<organism evidence="1 2">
    <name type="scientific">Kipferlia bialata</name>
    <dbReference type="NCBI Taxonomy" id="797122"/>
    <lineage>
        <taxon>Eukaryota</taxon>
        <taxon>Metamonada</taxon>
        <taxon>Carpediemonas-like organisms</taxon>
        <taxon>Kipferlia</taxon>
    </lineage>
</organism>
<dbReference type="Proteomes" id="UP000265618">
    <property type="component" value="Unassembled WGS sequence"/>
</dbReference>
<sequence length="1022" mass="112891">GSSDKWDSASQGSQGSSVYNKSENWDGASVAQSGISTVSSASFFGSQHERYLPRLVVDLDVIRRGLGVAESHESPLQQVVWASLSFQNEEEQIASLVRLAIVLACGLPAQVALPLDEASEMEGQRVEMNVSPYKVFPGGDVTSPISTKFTSEKTLFSRVLLHIPGDMIKDSAVLRQTVSSFNNGLIPPVFSRAALGQLYLTLGEKYVLPQPDAAVLTMKLAQHMGVIVTTRHSPPSRLSHGLNMAYPSRLGSLLQSTNSVYRYLESRFGRKIAPDAFKFFFSQVALMFDTVTTMYPESAPQFNQFTMYAMSAMERYWKRAKAERIELGNTMRVLERHEKALLQELEPSPELDEVQTVLAEIRQSIRTVLPRDESKEAEMKVLVTRGAHLAVLYLFSNEFFSHPEQDNFKGLIARVNVLCGVEDMTDVSLSTSLFLAGMASGQYYFMFPANQQMKPFLWLYSGALPSVDSSLLSCVRACMATVHFPQSIPFFDNVHGIEVATCVQMWRDGLLEGLQAQNTSADNRRYLAAMRKKCQIAVLNLDLPTKALFPIAMKSLETGAHIIFHSNGAPTADAQHFFDRVITLYTGRNTKPGQMLRFLNGKYLVRLKQPVHKLRVFVAFKPELYKASNTFLDCRPIKPTLTLEILDVFQKACPDSETGPLQEAALTEDLAHSNRNTYWKDLKEMTKRLVNASPSVSASVPILRSAKHLLRLAQGIEDGYHAVPKLWARPGIDYGLVTPVRMIEGHFANFPVPILAGYASVKRQMKFLANGIGQFVKEKGYGSLTVPAVSGIFSQSFGHMMASTINPNSLFGFGQFQVLMLLFNLISMVMRGDIEVHSSAACMYAMAQNWDALQAKMDVSKLVALTPLLEKRQTPLAKYPILKEAFTRLTWLEAAGPVFSGICSAVLESDAAFAEAVLICGNIDAGVEVLASIIGTSNKREAVMANGKPKHKLRLPDMLGTAFNDSTVALKYAVVCCLNPHSALVSIGAWLRAFTSVKYIQLGFQRMRENKAKALANAKALG</sequence>
<proteinExistence type="predicted"/>
<evidence type="ECO:0000313" key="1">
    <source>
        <dbReference type="EMBL" id="GIQ83470.1"/>
    </source>
</evidence>
<gene>
    <name evidence="1" type="ORF">KIPB_004798</name>
</gene>
<name>A0A9K3CWJ4_9EUKA</name>
<reference evidence="1 2" key="1">
    <citation type="journal article" date="2018" name="PLoS ONE">
        <title>The draft genome of Kipferlia bialata reveals reductive genome evolution in fornicate parasites.</title>
        <authorList>
            <person name="Tanifuji G."/>
            <person name="Takabayashi S."/>
            <person name="Kume K."/>
            <person name="Takagi M."/>
            <person name="Nakayama T."/>
            <person name="Kamikawa R."/>
            <person name="Inagaki Y."/>
            <person name="Hashimoto T."/>
        </authorList>
    </citation>
    <scope>NUCLEOTIDE SEQUENCE [LARGE SCALE GENOMIC DNA]</scope>
    <source>
        <strain evidence="1">NY0173</strain>
    </source>
</reference>
<evidence type="ECO:0000313" key="2">
    <source>
        <dbReference type="Proteomes" id="UP000265618"/>
    </source>
</evidence>
<dbReference type="EMBL" id="BDIP01001062">
    <property type="protein sequence ID" value="GIQ83470.1"/>
    <property type="molecule type" value="Genomic_DNA"/>
</dbReference>
<dbReference type="AlphaFoldDB" id="A0A9K3CWJ4"/>